<evidence type="ECO:0000256" key="1">
    <source>
        <dbReference type="SAM" id="MobiDB-lite"/>
    </source>
</evidence>
<feature type="region of interest" description="Disordered" evidence="1">
    <location>
        <begin position="281"/>
        <end position="341"/>
    </location>
</feature>
<name>A0A6A5TI50_9PLEO</name>
<reference evidence="2" key="1">
    <citation type="journal article" date="2020" name="Stud. Mycol.">
        <title>101 Dothideomycetes genomes: a test case for predicting lifestyles and emergence of pathogens.</title>
        <authorList>
            <person name="Haridas S."/>
            <person name="Albert R."/>
            <person name="Binder M."/>
            <person name="Bloem J."/>
            <person name="Labutti K."/>
            <person name="Salamov A."/>
            <person name="Andreopoulos B."/>
            <person name="Baker S."/>
            <person name="Barry K."/>
            <person name="Bills G."/>
            <person name="Bluhm B."/>
            <person name="Cannon C."/>
            <person name="Castanera R."/>
            <person name="Culley D."/>
            <person name="Daum C."/>
            <person name="Ezra D."/>
            <person name="Gonzalez J."/>
            <person name="Henrissat B."/>
            <person name="Kuo A."/>
            <person name="Liang C."/>
            <person name="Lipzen A."/>
            <person name="Lutzoni F."/>
            <person name="Magnuson J."/>
            <person name="Mondo S."/>
            <person name="Nolan M."/>
            <person name="Ohm R."/>
            <person name="Pangilinan J."/>
            <person name="Park H.-J."/>
            <person name="Ramirez L."/>
            <person name="Alfaro M."/>
            <person name="Sun H."/>
            <person name="Tritt A."/>
            <person name="Yoshinaga Y."/>
            <person name="Zwiers L.-H."/>
            <person name="Turgeon B."/>
            <person name="Goodwin S."/>
            <person name="Spatafora J."/>
            <person name="Crous P."/>
            <person name="Grigoriev I."/>
        </authorList>
    </citation>
    <scope>NUCLEOTIDE SEQUENCE</scope>
    <source>
        <strain evidence="2">CBS 675.92</strain>
    </source>
</reference>
<organism evidence="2 3">
    <name type="scientific">Byssothecium circinans</name>
    <dbReference type="NCBI Taxonomy" id="147558"/>
    <lineage>
        <taxon>Eukaryota</taxon>
        <taxon>Fungi</taxon>
        <taxon>Dikarya</taxon>
        <taxon>Ascomycota</taxon>
        <taxon>Pezizomycotina</taxon>
        <taxon>Dothideomycetes</taxon>
        <taxon>Pleosporomycetidae</taxon>
        <taxon>Pleosporales</taxon>
        <taxon>Massarineae</taxon>
        <taxon>Massarinaceae</taxon>
        <taxon>Byssothecium</taxon>
    </lineage>
</organism>
<evidence type="ECO:0000313" key="2">
    <source>
        <dbReference type="EMBL" id="KAF1952048.1"/>
    </source>
</evidence>
<keyword evidence="3" id="KW-1185">Reference proteome</keyword>
<feature type="compositionally biased region" description="Acidic residues" evidence="1">
    <location>
        <begin position="326"/>
        <end position="341"/>
    </location>
</feature>
<accession>A0A6A5TI50</accession>
<protein>
    <submittedName>
        <fullName evidence="2">Uncharacterized protein</fullName>
    </submittedName>
</protein>
<evidence type="ECO:0000313" key="3">
    <source>
        <dbReference type="Proteomes" id="UP000800035"/>
    </source>
</evidence>
<feature type="compositionally biased region" description="Basic and acidic residues" evidence="1">
    <location>
        <begin position="281"/>
        <end position="305"/>
    </location>
</feature>
<dbReference type="EMBL" id="ML977013">
    <property type="protein sequence ID" value="KAF1952048.1"/>
    <property type="molecule type" value="Genomic_DNA"/>
</dbReference>
<dbReference type="AlphaFoldDB" id="A0A6A5TI50"/>
<dbReference type="Proteomes" id="UP000800035">
    <property type="component" value="Unassembled WGS sequence"/>
</dbReference>
<proteinExistence type="predicted"/>
<gene>
    <name evidence="2" type="ORF">CC80DRAFT_508394</name>
</gene>
<sequence>MTQIVMLHRAPHRPRYEHICAMSSPPSNDPALSDATNASVTPIRRASKVTFALLDGKYVSDAGQGSGSFQPSQEYRKDSTLEIPNENWRSLAALKEPTSPVELPTFETKDRKLSIVKKSRHDSTSTAGEVIREATEPTAPYHEHEIFTQTFKDPFKNERRTGLSRIEEHARDIAGRIAAEDSGPFPVPFLFGVNRGMNPKDPFTTERRVGPSWMEKYAREQAEHIAEEDRGPFPETFLFGLSRGMNPRNPFGKELCVGRSRMEEHARQIAEHTVVEEHGPFPESFTFRKSDLVGSKSEGKKKQELDEWSQINEALEGVERKGKDVETDEEEIGPDDETEKP</sequence>